<protein>
    <submittedName>
        <fullName evidence="2">3-oxoacyl-ACP reductase</fullName>
    </submittedName>
</protein>
<sequence length="261" mass="26619">MDLMIADKVALVCGAGSGLGRAIAVALAAEGVTVAVTGRNMDKLAHTVQLIEQAGGKASAWALDLTQPESFAATLGQIRQVHGAITILVNNSGGPAPSTAAGVPAEVWQNQFNAMVSALIQLTDQILPDMIAAGWGRIITSTSSGVVAPIANLAVSNALRLALVGWSKTLAAEVAPHGITANILVPGRIATDRVAQLDAARAGREQTAVEDVQAKSRAAIPAGRYGQPQEYGAVAAFLASQQASFITGSILRVDGGMIPSL</sequence>
<evidence type="ECO:0000256" key="1">
    <source>
        <dbReference type="ARBA" id="ARBA00006484"/>
    </source>
</evidence>
<name>A0A250AYR8_9GAMM</name>
<keyword evidence="3" id="KW-1185">Reference proteome</keyword>
<evidence type="ECO:0000313" key="3">
    <source>
        <dbReference type="Proteomes" id="UP000217182"/>
    </source>
</evidence>
<dbReference type="PANTHER" id="PTHR42879:SF6">
    <property type="entry name" value="NADPH-DEPENDENT REDUCTASE BACG"/>
    <property type="match status" value="1"/>
</dbReference>
<dbReference type="Proteomes" id="UP000217182">
    <property type="component" value="Chromosome"/>
</dbReference>
<dbReference type="AlphaFoldDB" id="A0A250AYR8"/>
<reference evidence="2 3" key="1">
    <citation type="submission" date="2016-01" db="EMBL/GenBank/DDBJ databases">
        <authorList>
            <person name="Oliw E.H."/>
        </authorList>
    </citation>
    <scope>NUCLEOTIDE SEQUENCE [LARGE SCALE GENOMIC DNA]</scope>
    <source>
        <strain evidence="2 3">FRB97</strain>
    </source>
</reference>
<dbReference type="InterPro" id="IPR036291">
    <property type="entry name" value="NAD(P)-bd_dom_sf"/>
</dbReference>
<dbReference type="Gene3D" id="3.40.50.720">
    <property type="entry name" value="NAD(P)-binding Rossmann-like Domain"/>
    <property type="match status" value="1"/>
</dbReference>
<dbReference type="KEGG" id="gqu:AWC35_06865"/>
<dbReference type="InterPro" id="IPR002347">
    <property type="entry name" value="SDR_fam"/>
</dbReference>
<dbReference type="RefSeq" id="WP_095845692.1">
    <property type="nucleotide sequence ID" value="NZ_CP014136.1"/>
</dbReference>
<gene>
    <name evidence="2" type="ORF">AWC35_06865</name>
</gene>
<dbReference type="PANTHER" id="PTHR42879">
    <property type="entry name" value="3-OXOACYL-(ACYL-CARRIER-PROTEIN) REDUCTASE"/>
    <property type="match status" value="1"/>
</dbReference>
<dbReference type="FunFam" id="3.40.50.720:FF:000084">
    <property type="entry name" value="Short-chain dehydrogenase reductase"/>
    <property type="match status" value="1"/>
</dbReference>
<comment type="similarity">
    <text evidence="1">Belongs to the short-chain dehydrogenases/reductases (SDR) family.</text>
</comment>
<organism evidence="2 3">
    <name type="scientific">Gibbsiella quercinecans</name>
    <dbReference type="NCBI Taxonomy" id="929813"/>
    <lineage>
        <taxon>Bacteria</taxon>
        <taxon>Pseudomonadati</taxon>
        <taxon>Pseudomonadota</taxon>
        <taxon>Gammaproteobacteria</taxon>
        <taxon>Enterobacterales</taxon>
        <taxon>Yersiniaceae</taxon>
        <taxon>Gibbsiella</taxon>
    </lineage>
</organism>
<dbReference type="OrthoDB" id="9793325at2"/>
<evidence type="ECO:0000313" key="2">
    <source>
        <dbReference type="EMBL" id="ATA19089.1"/>
    </source>
</evidence>
<dbReference type="SUPFAM" id="SSF51735">
    <property type="entry name" value="NAD(P)-binding Rossmann-fold domains"/>
    <property type="match status" value="1"/>
</dbReference>
<accession>A0A250AYR8</accession>
<dbReference type="Pfam" id="PF13561">
    <property type="entry name" value="adh_short_C2"/>
    <property type="match status" value="1"/>
</dbReference>
<dbReference type="InterPro" id="IPR050259">
    <property type="entry name" value="SDR"/>
</dbReference>
<dbReference type="PRINTS" id="PR00081">
    <property type="entry name" value="GDHRDH"/>
</dbReference>
<dbReference type="EMBL" id="CP014136">
    <property type="protein sequence ID" value="ATA19089.1"/>
    <property type="molecule type" value="Genomic_DNA"/>
</dbReference>
<proteinExistence type="inferred from homology"/>